<dbReference type="RefSeq" id="WP_033675005.1">
    <property type="nucleotide sequence ID" value="NZ_JOTM01000011.1"/>
</dbReference>
<dbReference type="AlphaFoldDB" id="A0A073KBN0"/>
<dbReference type="STRING" id="574375.AZF08_19925"/>
<proteinExistence type="predicted"/>
<keyword evidence="2" id="KW-1185">Reference proteome</keyword>
<accession>A0A073KBN0</accession>
<sequence>MTTKTITLSEKRFEEIKKGTVLKFENDLFIVAEIEGAKNVDPVNDALFSPSSIRSTPYFRQERVEAKYNLVSFMSGSRFYGENTSLQELIRKITNRTRKFQVVDKIEFIEG</sequence>
<organism evidence="1 2">
    <name type="scientific">Bacillus gaemokensis</name>
    <dbReference type="NCBI Taxonomy" id="574375"/>
    <lineage>
        <taxon>Bacteria</taxon>
        <taxon>Bacillati</taxon>
        <taxon>Bacillota</taxon>
        <taxon>Bacilli</taxon>
        <taxon>Bacillales</taxon>
        <taxon>Bacillaceae</taxon>
        <taxon>Bacillus</taxon>
        <taxon>Bacillus cereus group</taxon>
    </lineage>
</organism>
<evidence type="ECO:0000313" key="2">
    <source>
        <dbReference type="Proteomes" id="UP000027778"/>
    </source>
</evidence>
<evidence type="ECO:0000313" key="1">
    <source>
        <dbReference type="EMBL" id="KEK23911.1"/>
    </source>
</evidence>
<protein>
    <submittedName>
        <fullName evidence="1">Uncharacterized protein</fullName>
    </submittedName>
</protein>
<comment type="caution">
    <text evidence="1">The sequence shown here is derived from an EMBL/GenBank/DDBJ whole genome shotgun (WGS) entry which is preliminary data.</text>
</comment>
<reference evidence="1 2" key="1">
    <citation type="submission" date="2014-06" db="EMBL/GenBank/DDBJ databases">
        <title>Draft genome sequence of Bacillus gaemokensis JCM 15801 (MCCC 1A00707).</title>
        <authorList>
            <person name="Lai Q."/>
            <person name="Liu Y."/>
            <person name="Shao Z."/>
        </authorList>
    </citation>
    <scope>NUCLEOTIDE SEQUENCE [LARGE SCALE GENOMIC DNA]</scope>
    <source>
        <strain evidence="1 2">JCM 15801</strain>
    </source>
</reference>
<name>A0A073KBN0_9BACI</name>
<dbReference type="EMBL" id="JOTM01000011">
    <property type="protein sequence ID" value="KEK23911.1"/>
    <property type="molecule type" value="Genomic_DNA"/>
</dbReference>
<dbReference type="Proteomes" id="UP000027778">
    <property type="component" value="Unassembled WGS sequence"/>
</dbReference>
<gene>
    <name evidence="1" type="ORF">BAGA_05640</name>
</gene>